<protein>
    <submittedName>
        <fullName evidence="3">Uncharacterized protein</fullName>
    </submittedName>
</protein>
<dbReference type="InterPro" id="IPR016024">
    <property type="entry name" value="ARM-type_fold"/>
</dbReference>
<evidence type="ECO:0000256" key="2">
    <source>
        <dbReference type="ARBA" id="ARBA00022786"/>
    </source>
</evidence>
<dbReference type="Gene3D" id="1.25.10.10">
    <property type="entry name" value="Leucine-rich Repeat Variant"/>
    <property type="match status" value="1"/>
</dbReference>
<dbReference type="SUPFAM" id="SSF48371">
    <property type="entry name" value="ARM repeat"/>
    <property type="match status" value="1"/>
</dbReference>
<sequence>MWLNEQEPVSHALIKLLSSAHRPSMRPYLHKIIHKALALAQHDPHAHWPDEDDDSSWLVRSAALQVLSVLIQSQPDRFEELYKTVTGPLLTRLPLEWKQTVRVKVFRVVGDLLEAAVMHQGSCGERWLSGETGQQEGHKAALPPQRPGAALFVRKLTLADAFTVFRQYYGDSSSLAHRHAALELFKRMARSMPAALEPELPKMLPELTKTLQDSPSSLRLDTLVLLSLQARHFHDPRVLRSMAPTLFPLLLHLMDDTCPAVASHSLRVCGAYVYALRLDPPSPLCKGGEKCVHSLWEAVHRKLAHEDTARRSRTPPRLACGT</sequence>
<dbReference type="InterPro" id="IPR011989">
    <property type="entry name" value="ARM-like"/>
</dbReference>
<dbReference type="EMBL" id="CDMY01000069">
    <property type="protein sequence ID" value="CEL92337.1"/>
    <property type="molecule type" value="Genomic_DNA"/>
</dbReference>
<dbReference type="PhylomeDB" id="A0A0G4EAM9"/>
<evidence type="ECO:0000256" key="1">
    <source>
        <dbReference type="ARBA" id="ARBA00022737"/>
    </source>
</evidence>
<proteinExistence type="predicted"/>
<dbReference type="AlphaFoldDB" id="A0A0G4EAM9"/>
<evidence type="ECO:0000313" key="3">
    <source>
        <dbReference type="EMBL" id="CEL92337.1"/>
    </source>
</evidence>
<keyword evidence="1" id="KW-0677">Repeat</keyword>
<reference evidence="3 4" key="1">
    <citation type="submission" date="2014-11" db="EMBL/GenBank/DDBJ databases">
        <authorList>
            <person name="Zhu J."/>
            <person name="Qi W."/>
            <person name="Song R."/>
        </authorList>
    </citation>
    <scope>NUCLEOTIDE SEQUENCE [LARGE SCALE GENOMIC DNA]</scope>
</reference>
<keyword evidence="4" id="KW-1185">Reference proteome</keyword>
<dbReference type="PANTHER" id="PTHR12696">
    <property type="entry name" value="TIP120"/>
    <property type="match status" value="1"/>
</dbReference>
<gene>
    <name evidence="3" type="ORF">Vbra_6795</name>
</gene>
<organism evidence="3 4">
    <name type="scientific">Vitrella brassicaformis (strain CCMP3155)</name>
    <dbReference type="NCBI Taxonomy" id="1169540"/>
    <lineage>
        <taxon>Eukaryota</taxon>
        <taxon>Sar</taxon>
        <taxon>Alveolata</taxon>
        <taxon>Colpodellida</taxon>
        <taxon>Vitrellaceae</taxon>
        <taxon>Vitrella</taxon>
    </lineage>
</organism>
<evidence type="ECO:0000313" key="4">
    <source>
        <dbReference type="Proteomes" id="UP000041254"/>
    </source>
</evidence>
<dbReference type="VEuPathDB" id="CryptoDB:Vbra_6795"/>
<accession>A0A0G4EAM9</accession>
<dbReference type="InParanoid" id="A0A0G4EAM9"/>
<name>A0A0G4EAM9_VITBC</name>
<dbReference type="Proteomes" id="UP000041254">
    <property type="component" value="Unassembled WGS sequence"/>
</dbReference>
<dbReference type="STRING" id="1169540.A0A0G4EAM9"/>
<dbReference type="Pfam" id="PF25782">
    <property type="entry name" value="TPR_CAND1"/>
    <property type="match status" value="1"/>
</dbReference>
<dbReference type="GO" id="GO:0010265">
    <property type="term" value="P:SCF complex assembly"/>
    <property type="evidence" value="ECO:0007669"/>
    <property type="project" value="InterPro"/>
</dbReference>
<keyword evidence="2" id="KW-0833">Ubl conjugation pathway</keyword>
<dbReference type="InterPro" id="IPR039852">
    <property type="entry name" value="CAND1/CAND2"/>
</dbReference>